<feature type="compositionally biased region" description="Basic and acidic residues" evidence="4">
    <location>
        <begin position="634"/>
        <end position="683"/>
    </location>
</feature>
<dbReference type="CDD" id="cd01428">
    <property type="entry name" value="ADK"/>
    <property type="match status" value="1"/>
</dbReference>
<dbReference type="GO" id="GO:0005524">
    <property type="term" value="F:ATP binding"/>
    <property type="evidence" value="ECO:0007669"/>
    <property type="project" value="InterPro"/>
</dbReference>
<dbReference type="Gene3D" id="3.40.50.300">
    <property type="entry name" value="P-loop containing nucleotide triphosphate hydrolases"/>
    <property type="match status" value="4"/>
</dbReference>
<evidence type="ECO:0000256" key="3">
    <source>
        <dbReference type="ARBA" id="ARBA00022777"/>
    </source>
</evidence>
<organism evidence="6 7">
    <name type="scientific">Pocillopora meandrina</name>
    <dbReference type="NCBI Taxonomy" id="46732"/>
    <lineage>
        <taxon>Eukaryota</taxon>
        <taxon>Metazoa</taxon>
        <taxon>Cnidaria</taxon>
        <taxon>Anthozoa</taxon>
        <taxon>Hexacorallia</taxon>
        <taxon>Scleractinia</taxon>
        <taxon>Astrocoeniina</taxon>
        <taxon>Pocilloporidae</taxon>
        <taxon>Pocillopora</taxon>
    </lineage>
</organism>
<dbReference type="InterPro" id="IPR000850">
    <property type="entry name" value="Adenylat/UMP-CMP_kin"/>
</dbReference>
<feature type="region of interest" description="Disordered" evidence="4">
    <location>
        <begin position="973"/>
        <end position="997"/>
    </location>
</feature>
<feature type="domain" description="AAA+ ATPase" evidence="5">
    <location>
        <begin position="923"/>
        <end position="1257"/>
    </location>
</feature>
<feature type="compositionally biased region" description="Acidic residues" evidence="4">
    <location>
        <begin position="711"/>
        <end position="722"/>
    </location>
</feature>
<feature type="region of interest" description="Disordered" evidence="4">
    <location>
        <begin position="176"/>
        <end position="220"/>
    </location>
</feature>
<keyword evidence="3" id="KW-0418">Kinase</keyword>
<dbReference type="Pfam" id="PF00406">
    <property type="entry name" value="ADK"/>
    <property type="match status" value="2"/>
</dbReference>
<keyword evidence="2" id="KW-0547">Nucleotide-binding</keyword>
<evidence type="ECO:0000256" key="4">
    <source>
        <dbReference type="SAM" id="MobiDB-lite"/>
    </source>
</evidence>
<dbReference type="SMART" id="SM00382">
    <property type="entry name" value="AAA"/>
    <property type="match status" value="3"/>
</dbReference>
<dbReference type="SUPFAM" id="SSF52540">
    <property type="entry name" value="P-loop containing nucleoside triphosphate hydrolases"/>
    <property type="match status" value="4"/>
</dbReference>
<keyword evidence="1" id="KW-0808">Transferase</keyword>
<evidence type="ECO:0000256" key="1">
    <source>
        <dbReference type="ARBA" id="ARBA00022679"/>
    </source>
</evidence>
<feature type="region of interest" description="Disordered" evidence="4">
    <location>
        <begin position="634"/>
        <end position="774"/>
    </location>
</feature>
<feature type="domain" description="AAA+ ATPase" evidence="5">
    <location>
        <begin position="31"/>
        <end position="172"/>
    </location>
</feature>
<sequence>MTDVEIVPNTSINDTDPFNEDEAERRFLNSKPTCFIIVGKPGSGKTSLARKLARAWKCELINGSEIINQGIELQTELGANAQDILLRGEAIPEEVCAKVLLDKISSPEVAHHGYVLDGFPSLCEDWLSMADQLDLVKNLPLTPDFIINMKIPDKDLEKRRCEQRVDPLTDILYTKSEYAPELQAKDDKEKDEEEEEEEEEEAEEEMTEEEEEEEEEREEITPELVARLVTRPEDLPQNVATSIKKYRDMMLRTLEDYMADHDQQKLIELDGNESPKVVFKSLMMKLNTFKLNHALVPLRLQGAEEGEEISDDTETDDLLRTLAATEMVAPKFRWRRSKWGRACPVALKEGNIAQGVAQFSVSFLDKLYVMASNESLAHFMRNPRPFLAPHLPCPPCKVCVLGPPHSGKTVLAQSLAQRYNAKVFDIDELIKPRKEAARKKMLDELREETIESAKSKITAAKQSQQLEAAEEEDESDPAEDAGEAAVEGKEGDEDGTSGGEKTQEGDEAGDDGKPRVAIKVEVPIDANHPEVVKIVNEVMAEAEKREPELPPDEYTDVIEEAIQKRYAELQELNPDGPHAGGYILDNFPRTREQFTSMIERNIVPDEVICLRDDSENGEYLLKRWYYTNKEELHEKWEARRAEERARQEAERAERERKEKEEAERKAAEEAKRKEEEERLRQEQAEETGEGEEETQKVDGEDSKEEKAGEEEGKEEEEEDDGATTEAEPKATETPEVQPSVEDLSLGPGLEEEELILDSDMPPNTPETEEFKNLRTNYDRDFTQLLSVLKGTNNIEPIMVAVDKELDKLSKEVVKRVEAPFNYRGWEYTGMDQDEEEEDFAEEEEEEEEEEEDIYNKDKKKIFGDTNHYCPVMLKEKFVLWPGIAECAAKYRERTYFFSSPESRGVFLDDPESFLPSNRTLEPPPIRLLIVGPKGAGKTLHGRQLAKQMGVFHISFKDRLQELIIAKTKKKIGPEYDDDEEGTGEQAITAPEGLEGTDTENAIKAGEGEADGEEGIGGEGEQELELTDEEESIRANLADGEALPNETLDKILPAWWNEEPFRSTGFILEGFPRTEAEARYLSSVGLFPDIAVILVVEDTEIVDRLLPPLLDKWRLKRDKREAEKERQRALAKKQKDEDRARRREEKMAEIEAKKAEKMARRAQRDSDDSEDDGDEDEEDEDIEALLDAEEEDEEEMEEEEEESEEDAIERLKTEIGDRYDEETGRVATVQETLEEISIPRVEINGGRKPRIVEYCIKKVLKPVVDFRESLFDRCFAIDGYLANRMLAMGYKFPSRFGRWCPVKLLEGEVLPPQHGFGVNSFPVVYRQHIYFCSGRDERETFMQCPSRFLKQPSPKPVVPIKMAIIGPPKSGKTGLAKRFVAEYGVVRLSIGEAIRKVLNFQSYTELARQINLHLKAGNPVPDELAVQALEVALLDMQCQTRGFILDGYPVTKKQVELLTERKIIPVRVLELQVDDDEVLRRGTADRHAPTRILPLHDSQQILGIRLNAWQREVVEVRDWYQKEHRNWVPMDGQRSKWWIWNQALDEARKSVRQIQTYLQRLSEGKAASIADMCITPSECLVRLGDFGQYCPVSLADRGELVDCSVNSSLEFAAEFRGRYYKMASRVELELFLADPARYVPPQAPRKLPAPDLLPKRRTEAEVKAMFPKQIELKGYCPVTYLDGKLRYEHIVPGETNLVVEYREKLFCFESEEKLQKFMRLPEKYHGLTLPHKLPPRKEPLLVSGLPMLGYMEQSVATALTKALTAVGCFKPKYPFIDAKKSALLYIGYHLKAYNPKSSEYVRKKYKQKLMRFEEECELIGYLGKEMTVRYREPDELPIDFDHKLSVFLALKDIEPTPTWCA</sequence>
<feature type="region of interest" description="Disordered" evidence="4">
    <location>
        <begin position="1124"/>
        <end position="1207"/>
    </location>
</feature>
<feature type="compositionally biased region" description="Acidic residues" evidence="4">
    <location>
        <begin position="1166"/>
        <end position="1206"/>
    </location>
</feature>
<protein>
    <recommendedName>
        <fullName evidence="5">AAA+ ATPase domain-containing protein</fullName>
    </recommendedName>
</protein>
<dbReference type="GO" id="GO:0006139">
    <property type="term" value="P:nucleobase-containing compound metabolic process"/>
    <property type="evidence" value="ECO:0007669"/>
    <property type="project" value="InterPro"/>
</dbReference>
<reference evidence="6 7" key="1">
    <citation type="submission" date="2022-05" db="EMBL/GenBank/DDBJ databases">
        <authorList>
            <consortium name="Genoscope - CEA"/>
            <person name="William W."/>
        </authorList>
    </citation>
    <scope>NUCLEOTIDE SEQUENCE [LARGE SCALE GENOMIC DNA]</scope>
</reference>
<feature type="compositionally biased region" description="Basic and acidic residues" evidence="4">
    <location>
        <begin position="1124"/>
        <end position="1165"/>
    </location>
</feature>
<feature type="region of interest" description="Disordered" evidence="4">
    <location>
        <begin position="830"/>
        <end position="853"/>
    </location>
</feature>
<proteinExistence type="predicted"/>
<feature type="compositionally biased region" description="Acidic residues" evidence="4">
    <location>
        <begin position="831"/>
        <end position="852"/>
    </location>
</feature>
<keyword evidence="7" id="KW-1185">Reference proteome</keyword>
<gene>
    <name evidence="6" type="ORF">PMEA_00008834</name>
</gene>
<feature type="compositionally biased region" description="Low complexity" evidence="4">
    <location>
        <begin position="733"/>
        <end position="748"/>
    </location>
</feature>
<evidence type="ECO:0000259" key="5">
    <source>
        <dbReference type="SMART" id="SM00382"/>
    </source>
</evidence>
<feature type="domain" description="AAA+ ATPase" evidence="5">
    <location>
        <begin position="394"/>
        <end position="811"/>
    </location>
</feature>
<evidence type="ECO:0000313" key="7">
    <source>
        <dbReference type="Proteomes" id="UP001159428"/>
    </source>
</evidence>
<feature type="compositionally biased region" description="Basic and acidic residues" evidence="4">
    <location>
        <begin position="693"/>
        <end position="710"/>
    </location>
</feature>
<dbReference type="EMBL" id="CALNXJ010000018">
    <property type="protein sequence ID" value="CAH3121823.1"/>
    <property type="molecule type" value="Genomic_DNA"/>
</dbReference>
<evidence type="ECO:0000313" key="6">
    <source>
        <dbReference type="EMBL" id="CAH3121823.1"/>
    </source>
</evidence>
<comment type="caution">
    <text evidence="6">The sequence shown here is derived from an EMBL/GenBank/DDBJ whole genome shotgun (WGS) entry which is preliminary data.</text>
</comment>
<feature type="compositionally biased region" description="Acidic residues" evidence="4">
    <location>
        <begin position="189"/>
        <end position="218"/>
    </location>
</feature>
<dbReference type="GO" id="GO:0019205">
    <property type="term" value="F:nucleobase-containing compound kinase activity"/>
    <property type="evidence" value="ECO:0007669"/>
    <property type="project" value="InterPro"/>
</dbReference>
<feature type="region of interest" description="Disordered" evidence="4">
    <location>
        <begin position="456"/>
        <end position="515"/>
    </location>
</feature>
<name>A0AAU9WQR5_9CNID</name>
<dbReference type="InterPro" id="IPR027417">
    <property type="entry name" value="P-loop_NTPase"/>
</dbReference>
<dbReference type="Proteomes" id="UP001159428">
    <property type="component" value="Unassembled WGS sequence"/>
</dbReference>
<accession>A0AAU9WQR5</accession>
<feature type="compositionally biased region" description="Acidic residues" evidence="4">
    <location>
        <begin position="468"/>
        <end position="482"/>
    </location>
</feature>
<dbReference type="InterPro" id="IPR003593">
    <property type="entry name" value="AAA+_ATPase"/>
</dbReference>
<dbReference type="PANTHER" id="PTHR23359">
    <property type="entry name" value="NUCLEOTIDE KINASE"/>
    <property type="match status" value="1"/>
</dbReference>
<evidence type="ECO:0000256" key="2">
    <source>
        <dbReference type="ARBA" id="ARBA00022741"/>
    </source>
</evidence>